<keyword evidence="3" id="KW-1185">Reference proteome</keyword>
<dbReference type="PANTHER" id="PTHR45749:SF35">
    <property type="entry name" value="AC-LIKE TRANSPOSASE-RELATED"/>
    <property type="match status" value="1"/>
</dbReference>
<feature type="domain" description="DUF4371" evidence="1">
    <location>
        <begin position="29"/>
        <end position="142"/>
    </location>
</feature>
<evidence type="ECO:0000259" key="1">
    <source>
        <dbReference type="Pfam" id="PF14291"/>
    </source>
</evidence>
<dbReference type="InParanoid" id="A0A5N4AZA2"/>
<dbReference type="InterPro" id="IPR025398">
    <property type="entry name" value="DUF4371"/>
</dbReference>
<reference evidence="2 3" key="1">
    <citation type="journal article" date="2018" name="Elife">
        <title>Firefly genomes illuminate parallel origins of bioluminescence in beetles.</title>
        <authorList>
            <person name="Fallon T.R."/>
            <person name="Lower S.E."/>
            <person name="Chang C.H."/>
            <person name="Bessho-Uehara M."/>
            <person name="Martin G.J."/>
            <person name="Bewick A.J."/>
            <person name="Behringer M."/>
            <person name="Debat H.J."/>
            <person name="Wong I."/>
            <person name="Day J.C."/>
            <person name="Suvorov A."/>
            <person name="Silva C.J."/>
            <person name="Stanger-Hall K.F."/>
            <person name="Hall D.W."/>
            <person name="Schmitz R.J."/>
            <person name="Nelson D.R."/>
            <person name="Lewis S.M."/>
            <person name="Shigenobu S."/>
            <person name="Bybee S.M."/>
            <person name="Larracuente A.M."/>
            <person name="Oba Y."/>
            <person name="Weng J.K."/>
        </authorList>
    </citation>
    <scope>NUCLEOTIDE SEQUENCE [LARGE SCALE GENOMIC DNA]</scope>
    <source>
        <strain evidence="2">1611_PpyrPB1</strain>
        <tissue evidence="2">Whole body</tissue>
    </source>
</reference>
<dbReference type="Proteomes" id="UP000327044">
    <property type="component" value="Unassembled WGS sequence"/>
</dbReference>
<evidence type="ECO:0000313" key="2">
    <source>
        <dbReference type="EMBL" id="KAB0802613.1"/>
    </source>
</evidence>
<dbReference type="SUPFAM" id="SSF53098">
    <property type="entry name" value="Ribonuclease H-like"/>
    <property type="match status" value="1"/>
</dbReference>
<dbReference type="PANTHER" id="PTHR45749">
    <property type="match status" value="1"/>
</dbReference>
<gene>
    <name evidence="2" type="ORF">PPYR_04799</name>
</gene>
<proteinExistence type="predicted"/>
<dbReference type="EMBL" id="VVIM01000002">
    <property type="protein sequence ID" value="KAB0802613.1"/>
    <property type="molecule type" value="Genomic_DNA"/>
</dbReference>
<dbReference type="Pfam" id="PF14291">
    <property type="entry name" value="DUF4371"/>
    <property type="match status" value="1"/>
</dbReference>
<sequence length="319" mass="36463">MELLAKFDSVTRDHLRRASNHSRGTHYLGKTVQNEVISLLGKKVRDTILEKIKLAKYYSIILDCTPDVSKTEQMSLVIRIVSNKNGEYKPKEYFINFLPVESTSGAGLTEVLLNELNRLGLAVGNIRGQGYDNGANMKGVHSGVQRRILNENPKAFFVPCSCHSLNLVVQELFVFFSGSTQRWSVLQNHISSLTIKSVSDTRWESRINAIKPLRYQLGEIYDALVEISLDEQKDADTRNRNMVLNETINIMKNITLFLKDYRLNGFNKMLCSATEIAEDMEVSPAFVVDRSLRIRRKTRLFDYEGRDCVIEDPTKQFED</sequence>
<dbReference type="AlphaFoldDB" id="A0A5N4AZA2"/>
<name>A0A5N4AZA2_PHOPY</name>
<comment type="caution">
    <text evidence="2">The sequence shown here is derived from an EMBL/GenBank/DDBJ whole genome shotgun (WGS) entry which is preliminary data.</text>
</comment>
<evidence type="ECO:0000313" key="3">
    <source>
        <dbReference type="Proteomes" id="UP000327044"/>
    </source>
</evidence>
<protein>
    <recommendedName>
        <fullName evidence="1">DUF4371 domain-containing protein</fullName>
    </recommendedName>
</protein>
<accession>A0A5N4AZA2</accession>
<dbReference type="InterPro" id="IPR012337">
    <property type="entry name" value="RNaseH-like_sf"/>
</dbReference>
<organism evidence="2 3">
    <name type="scientific">Photinus pyralis</name>
    <name type="common">Common eastern firefly</name>
    <name type="synonym">Lampyris pyralis</name>
    <dbReference type="NCBI Taxonomy" id="7054"/>
    <lineage>
        <taxon>Eukaryota</taxon>
        <taxon>Metazoa</taxon>
        <taxon>Ecdysozoa</taxon>
        <taxon>Arthropoda</taxon>
        <taxon>Hexapoda</taxon>
        <taxon>Insecta</taxon>
        <taxon>Pterygota</taxon>
        <taxon>Neoptera</taxon>
        <taxon>Endopterygota</taxon>
        <taxon>Coleoptera</taxon>
        <taxon>Polyphaga</taxon>
        <taxon>Elateriformia</taxon>
        <taxon>Elateroidea</taxon>
        <taxon>Lampyridae</taxon>
        <taxon>Lampyrinae</taxon>
        <taxon>Photinus</taxon>
    </lineage>
</organism>